<dbReference type="Proteomes" id="UP001517367">
    <property type="component" value="Unassembled WGS sequence"/>
</dbReference>
<keyword evidence="2" id="KW-1185">Reference proteome</keyword>
<evidence type="ECO:0000313" key="1">
    <source>
        <dbReference type="EMBL" id="MFN0290119.1"/>
    </source>
</evidence>
<dbReference type="RefSeq" id="WP_138727714.1">
    <property type="nucleotide sequence ID" value="NZ_SRMP02000001.1"/>
</dbReference>
<proteinExistence type="predicted"/>
<organism evidence="1 2">
    <name type="scientific">Pedobacter helvus</name>
    <dbReference type="NCBI Taxonomy" id="2563444"/>
    <lineage>
        <taxon>Bacteria</taxon>
        <taxon>Pseudomonadati</taxon>
        <taxon>Bacteroidota</taxon>
        <taxon>Sphingobacteriia</taxon>
        <taxon>Sphingobacteriales</taxon>
        <taxon>Sphingobacteriaceae</taxon>
        <taxon>Pedobacter</taxon>
    </lineage>
</organism>
<accession>A0ABW9JCI9</accession>
<gene>
    <name evidence="1" type="ORF">E5L68_001885</name>
</gene>
<dbReference type="EMBL" id="SRMP02000001">
    <property type="protein sequence ID" value="MFN0290119.1"/>
    <property type="molecule type" value="Genomic_DNA"/>
</dbReference>
<evidence type="ECO:0000313" key="2">
    <source>
        <dbReference type="Proteomes" id="UP001517367"/>
    </source>
</evidence>
<name>A0ABW9JCI9_9SPHI</name>
<sequence length="76" mass="8981">MEEVFAEYLDQLFYTGYAEKFKDDNPSAYESQLAEFKNLYSIPKHETSLVYNGTNRNRYRSTATKIRNGVRRANKM</sequence>
<protein>
    <submittedName>
        <fullName evidence="1">Uncharacterized protein</fullName>
    </submittedName>
</protein>
<reference evidence="1 2" key="1">
    <citation type="submission" date="2024-12" db="EMBL/GenBank/DDBJ databases">
        <authorList>
            <person name="Hu S."/>
        </authorList>
    </citation>
    <scope>NUCLEOTIDE SEQUENCE [LARGE SCALE GENOMIC DNA]</scope>
    <source>
        <strain evidence="1 2">P-25</strain>
    </source>
</reference>
<comment type="caution">
    <text evidence="1">The sequence shown here is derived from an EMBL/GenBank/DDBJ whole genome shotgun (WGS) entry which is preliminary data.</text>
</comment>